<evidence type="ECO:0000313" key="3">
    <source>
        <dbReference type="Proteomes" id="UP000886796"/>
    </source>
</evidence>
<dbReference type="Pfam" id="PF04854">
    <property type="entry name" value="DUF624"/>
    <property type="match status" value="1"/>
</dbReference>
<proteinExistence type="predicted"/>
<feature type="transmembrane region" description="Helical" evidence="1">
    <location>
        <begin position="103"/>
        <end position="131"/>
    </location>
</feature>
<protein>
    <submittedName>
        <fullName evidence="2">YesL family protein</fullName>
    </submittedName>
</protein>
<dbReference type="Proteomes" id="UP000886796">
    <property type="component" value="Unassembled WGS sequence"/>
</dbReference>
<keyword evidence="1" id="KW-0472">Membrane</keyword>
<feature type="transmembrane region" description="Helical" evidence="1">
    <location>
        <begin position="77"/>
        <end position="97"/>
    </location>
</feature>
<keyword evidence="1" id="KW-0812">Transmembrane</keyword>
<feature type="transmembrane region" description="Helical" evidence="1">
    <location>
        <begin position="143"/>
        <end position="165"/>
    </location>
</feature>
<sequence length="209" mass="23822">MNRLFNADSGFMRGLSRMTDLVLLNLLFLITSIPIVTIGASASALYSVFFRWHRQEESGYVKAYFHAFARDFKEATLIWLAFVAFMAISLFDIWFFFYQTEPLNYFAVVFCFLGSVGLFTYSYAIILVSLFRNSFRGTLKNALLMAVGYFPRTLVMAVINLFPFLLVGLFPGLAMQFGWFLVLFAFSGGAYLNSLLLRPVILPMLEKEG</sequence>
<reference evidence="2" key="1">
    <citation type="submission" date="2020-10" db="EMBL/GenBank/DDBJ databases">
        <authorList>
            <person name="Gilroy R."/>
        </authorList>
    </citation>
    <scope>NUCLEOTIDE SEQUENCE</scope>
    <source>
        <strain evidence="2">13361</strain>
    </source>
</reference>
<dbReference type="AlphaFoldDB" id="A0A9D1CN39"/>
<dbReference type="EMBL" id="DVFK01000080">
    <property type="protein sequence ID" value="HIQ67969.1"/>
    <property type="molecule type" value="Genomic_DNA"/>
</dbReference>
<feature type="transmembrane region" description="Helical" evidence="1">
    <location>
        <begin position="22"/>
        <end position="49"/>
    </location>
</feature>
<organism evidence="2 3">
    <name type="scientific">Candidatus Faecousia excrementigallinarum</name>
    <dbReference type="NCBI Taxonomy" id="2840806"/>
    <lineage>
        <taxon>Bacteria</taxon>
        <taxon>Bacillati</taxon>
        <taxon>Bacillota</taxon>
        <taxon>Clostridia</taxon>
        <taxon>Eubacteriales</taxon>
        <taxon>Oscillospiraceae</taxon>
        <taxon>Faecousia</taxon>
    </lineage>
</organism>
<name>A0A9D1CN39_9FIRM</name>
<reference evidence="2" key="2">
    <citation type="journal article" date="2021" name="PeerJ">
        <title>Extensive microbial diversity within the chicken gut microbiome revealed by metagenomics and culture.</title>
        <authorList>
            <person name="Gilroy R."/>
            <person name="Ravi A."/>
            <person name="Getino M."/>
            <person name="Pursley I."/>
            <person name="Horton D.L."/>
            <person name="Alikhan N.F."/>
            <person name="Baker D."/>
            <person name="Gharbi K."/>
            <person name="Hall N."/>
            <person name="Watson M."/>
            <person name="Adriaenssens E.M."/>
            <person name="Foster-Nyarko E."/>
            <person name="Jarju S."/>
            <person name="Secka A."/>
            <person name="Antonio M."/>
            <person name="Oren A."/>
            <person name="Chaudhuri R.R."/>
            <person name="La Ragione R."/>
            <person name="Hildebrand F."/>
            <person name="Pallen M.J."/>
        </authorList>
    </citation>
    <scope>NUCLEOTIDE SEQUENCE</scope>
    <source>
        <strain evidence="2">13361</strain>
    </source>
</reference>
<keyword evidence="1" id="KW-1133">Transmembrane helix</keyword>
<comment type="caution">
    <text evidence="2">The sequence shown here is derived from an EMBL/GenBank/DDBJ whole genome shotgun (WGS) entry which is preliminary data.</text>
</comment>
<evidence type="ECO:0000313" key="2">
    <source>
        <dbReference type="EMBL" id="HIQ67969.1"/>
    </source>
</evidence>
<dbReference type="InterPro" id="IPR006938">
    <property type="entry name" value="DUF624"/>
</dbReference>
<evidence type="ECO:0000256" key="1">
    <source>
        <dbReference type="SAM" id="Phobius"/>
    </source>
</evidence>
<feature type="transmembrane region" description="Helical" evidence="1">
    <location>
        <begin position="177"/>
        <end position="197"/>
    </location>
</feature>
<accession>A0A9D1CN39</accession>
<gene>
    <name evidence="2" type="ORF">IAB74_05640</name>
</gene>